<keyword evidence="2" id="KW-0472">Membrane</keyword>
<evidence type="ECO:0000313" key="4">
    <source>
        <dbReference type="EMBL" id="KJP84918.1"/>
    </source>
</evidence>
<dbReference type="AlphaFoldDB" id="A0A0D9QD26"/>
<feature type="compositionally biased region" description="Basic and acidic residues" evidence="1">
    <location>
        <begin position="282"/>
        <end position="321"/>
    </location>
</feature>
<dbReference type="EMBL" id="KQ030396">
    <property type="protein sequence ID" value="KJP84918.1"/>
    <property type="molecule type" value="Genomic_DNA"/>
</dbReference>
<feature type="region of interest" description="Disordered" evidence="1">
    <location>
        <begin position="51"/>
        <end position="161"/>
    </location>
</feature>
<evidence type="ECO:0000256" key="1">
    <source>
        <dbReference type="SAM" id="MobiDB-lite"/>
    </source>
</evidence>
<feature type="compositionally biased region" description="Basic and acidic residues" evidence="1">
    <location>
        <begin position="259"/>
        <end position="272"/>
    </location>
</feature>
<accession>A0A0D9QD26</accession>
<gene>
    <name evidence="4" type="ORF">AK88_05451</name>
</gene>
<dbReference type="RefSeq" id="XP_012338476.1">
    <property type="nucleotide sequence ID" value="XM_012483053.1"/>
</dbReference>
<organism evidence="4 5">
    <name type="scientific">Plasmodium fragile</name>
    <dbReference type="NCBI Taxonomy" id="5857"/>
    <lineage>
        <taxon>Eukaryota</taxon>
        <taxon>Sar</taxon>
        <taxon>Alveolata</taxon>
        <taxon>Apicomplexa</taxon>
        <taxon>Aconoidasida</taxon>
        <taxon>Haemosporida</taxon>
        <taxon>Plasmodiidae</taxon>
        <taxon>Plasmodium</taxon>
        <taxon>Plasmodium (Plasmodium)</taxon>
    </lineage>
</organism>
<reference evidence="4 5" key="1">
    <citation type="submission" date="2014-03" db="EMBL/GenBank/DDBJ databases">
        <title>The Genome Sequence of Plasmodium fragile nilgiri.</title>
        <authorList>
            <consortium name="The Broad Institute Genomics Platform"/>
            <consortium name="The Broad Institute Genome Sequencing Center for Infectious Disease"/>
            <person name="Neafsey D."/>
            <person name="Duraisingh M."/>
            <person name="Young S.K."/>
            <person name="Zeng Q."/>
            <person name="Gargeya S."/>
            <person name="Abouelleil A."/>
            <person name="Alvarado L."/>
            <person name="Chapman S.B."/>
            <person name="Gainer-Dewar J."/>
            <person name="Goldberg J."/>
            <person name="Griggs A."/>
            <person name="Gujja S."/>
            <person name="Hansen M."/>
            <person name="Howarth C."/>
            <person name="Imamovic A."/>
            <person name="Larimer J."/>
            <person name="Pearson M."/>
            <person name="Poon T.W."/>
            <person name="Priest M."/>
            <person name="Roberts A."/>
            <person name="Saif S."/>
            <person name="Shea T."/>
            <person name="Sykes S."/>
            <person name="Wortman J."/>
            <person name="Nusbaum C."/>
            <person name="Birren B."/>
        </authorList>
    </citation>
    <scope>NUCLEOTIDE SEQUENCE [LARGE SCALE GENOMIC DNA]</scope>
    <source>
        <strain evidence="5">nilgiri</strain>
    </source>
</reference>
<keyword evidence="2" id="KW-1133">Transmembrane helix</keyword>
<evidence type="ECO:0000256" key="3">
    <source>
        <dbReference type="SAM" id="SignalP"/>
    </source>
</evidence>
<name>A0A0D9QD26_PLAFR</name>
<protein>
    <submittedName>
        <fullName evidence="4">Uncharacterized protein</fullName>
    </submittedName>
</protein>
<dbReference type="Proteomes" id="UP000054561">
    <property type="component" value="Unassembled WGS sequence"/>
</dbReference>
<feature type="transmembrane region" description="Helical" evidence="2">
    <location>
        <begin position="227"/>
        <end position="248"/>
    </location>
</feature>
<feature type="region of interest" description="Disordered" evidence="1">
    <location>
        <begin position="258"/>
        <end position="329"/>
    </location>
</feature>
<feature type="chain" id="PRO_5002343754" evidence="3">
    <location>
        <begin position="24"/>
        <end position="329"/>
    </location>
</feature>
<sequence>MMFPVKLSIFGFILYSLRYPDNANESGTSWNHTTEQNDTVGVRISRLLTVELDMQAPPPNNTLLRSPGKGHDKKLASGQKPGKSGKPTSKVGEEGSLPQSPQNKAKTEKKDRKHGGNAVKTATDKQTPEQNKPPVNPSGVPVKTTAQDGKSGKPEAKVGSEGILVASEKTAQITETSEQTRGLCSTLARTICRNKWWIPATLAVFGFYIVLLYVASRYDNAQYILPSVLGVTGSIGLMLVIMLIRFYYRRGKAKVPKKALKDKITSEGEQKRAVPKKPNVPKKPEVSEKPEAPKTPEAPEKPETHKKPETPENQHAPKQDGESETPQAL</sequence>
<keyword evidence="5" id="KW-1185">Reference proteome</keyword>
<evidence type="ECO:0000256" key="2">
    <source>
        <dbReference type="SAM" id="Phobius"/>
    </source>
</evidence>
<evidence type="ECO:0000313" key="5">
    <source>
        <dbReference type="Proteomes" id="UP000054561"/>
    </source>
</evidence>
<dbReference type="VEuPathDB" id="PlasmoDB:AK88_05451"/>
<feature type="signal peptide" evidence="3">
    <location>
        <begin position="1"/>
        <end position="23"/>
    </location>
</feature>
<feature type="transmembrane region" description="Helical" evidence="2">
    <location>
        <begin position="196"/>
        <end position="215"/>
    </location>
</feature>
<keyword evidence="3" id="KW-0732">Signal</keyword>
<dbReference type="GeneID" id="24270765"/>
<proteinExistence type="predicted"/>
<keyword evidence="2" id="KW-0812">Transmembrane</keyword>